<reference evidence="7 8" key="1">
    <citation type="journal article" date="2017" name="Int. J. Syst. Evol. Microbiol.">
        <title>Pseudokineococcus basanitobsidens sp. nov., isolated from volcanic rock.</title>
        <authorList>
            <person name="Lee D.W."/>
            <person name="Park M.Y."/>
            <person name="Kim J.J."/>
            <person name="Kim B.S."/>
        </authorList>
    </citation>
    <scope>NUCLEOTIDE SEQUENCE [LARGE SCALE GENOMIC DNA]</scope>
    <source>
        <strain evidence="7 8">DSM 103726</strain>
    </source>
</reference>
<dbReference type="PANTHER" id="PTHR30093:SF44">
    <property type="entry name" value="TYPE II SECRETION SYSTEM CORE PROTEIN G"/>
    <property type="match status" value="1"/>
</dbReference>
<keyword evidence="2" id="KW-0488">Methylation</keyword>
<protein>
    <submittedName>
        <fullName evidence="7">Prepilin-type N-terminal cleavage/methylation domain-containing protein</fullName>
    </submittedName>
</protein>
<gene>
    <name evidence="7" type="ORF">WDZ17_05040</name>
</gene>
<name>A0ABU8RI09_9ACTN</name>
<organism evidence="7 8">
    <name type="scientific">Pseudokineococcus basanitobsidens</name>
    <dbReference type="NCBI Taxonomy" id="1926649"/>
    <lineage>
        <taxon>Bacteria</taxon>
        <taxon>Bacillati</taxon>
        <taxon>Actinomycetota</taxon>
        <taxon>Actinomycetes</taxon>
        <taxon>Kineosporiales</taxon>
        <taxon>Kineosporiaceae</taxon>
        <taxon>Pseudokineococcus</taxon>
    </lineage>
</organism>
<evidence type="ECO:0000256" key="1">
    <source>
        <dbReference type="ARBA" id="ARBA00004167"/>
    </source>
</evidence>
<sequence>MLARIRKSVEEKDAGFTLVELLVVMIIIGILAAIAIPVFLNQRQKANDTSIKSDLRTVATQVETAFVDTQAYPTQAAYANYSSVTGIGTAQTTTGNTIQYKSIANGFCLRGSTTNPSTAKGPDYFFYDSTTGGLKTGAAAATSGSC</sequence>
<comment type="subcellular location">
    <subcellularLocation>
        <location evidence="1">Membrane</location>
        <topology evidence="1">Single-pass membrane protein</topology>
    </subcellularLocation>
</comment>
<evidence type="ECO:0000256" key="6">
    <source>
        <dbReference type="SAM" id="Phobius"/>
    </source>
</evidence>
<keyword evidence="3 6" id="KW-0812">Transmembrane</keyword>
<dbReference type="SUPFAM" id="SSF54523">
    <property type="entry name" value="Pili subunits"/>
    <property type="match status" value="1"/>
</dbReference>
<dbReference type="Pfam" id="PF07963">
    <property type="entry name" value="N_methyl"/>
    <property type="match status" value="1"/>
</dbReference>
<feature type="transmembrane region" description="Helical" evidence="6">
    <location>
        <begin position="21"/>
        <end position="40"/>
    </location>
</feature>
<evidence type="ECO:0000256" key="2">
    <source>
        <dbReference type="ARBA" id="ARBA00022481"/>
    </source>
</evidence>
<keyword evidence="8" id="KW-1185">Reference proteome</keyword>
<evidence type="ECO:0000313" key="8">
    <source>
        <dbReference type="Proteomes" id="UP001387100"/>
    </source>
</evidence>
<comment type="caution">
    <text evidence="7">The sequence shown here is derived from an EMBL/GenBank/DDBJ whole genome shotgun (WGS) entry which is preliminary data.</text>
</comment>
<dbReference type="PROSITE" id="PS00409">
    <property type="entry name" value="PROKAR_NTER_METHYL"/>
    <property type="match status" value="1"/>
</dbReference>
<accession>A0ABU8RI09</accession>
<keyword evidence="4 6" id="KW-1133">Transmembrane helix</keyword>
<dbReference type="PANTHER" id="PTHR30093">
    <property type="entry name" value="GENERAL SECRETION PATHWAY PROTEIN G"/>
    <property type="match status" value="1"/>
</dbReference>
<dbReference type="EMBL" id="JBBIAA010000003">
    <property type="protein sequence ID" value="MEJ5944658.1"/>
    <property type="molecule type" value="Genomic_DNA"/>
</dbReference>
<evidence type="ECO:0000313" key="7">
    <source>
        <dbReference type="EMBL" id="MEJ5944658.1"/>
    </source>
</evidence>
<dbReference type="NCBIfam" id="TIGR02532">
    <property type="entry name" value="IV_pilin_GFxxxE"/>
    <property type="match status" value="1"/>
</dbReference>
<dbReference type="Gene3D" id="3.30.700.10">
    <property type="entry name" value="Glycoprotein, Type 4 Pilin"/>
    <property type="match status" value="1"/>
</dbReference>
<evidence type="ECO:0000256" key="3">
    <source>
        <dbReference type="ARBA" id="ARBA00022692"/>
    </source>
</evidence>
<dbReference type="InterPro" id="IPR012902">
    <property type="entry name" value="N_methyl_site"/>
</dbReference>
<dbReference type="Proteomes" id="UP001387100">
    <property type="component" value="Unassembled WGS sequence"/>
</dbReference>
<keyword evidence="5 6" id="KW-0472">Membrane</keyword>
<evidence type="ECO:0000256" key="5">
    <source>
        <dbReference type="ARBA" id="ARBA00023136"/>
    </source>
</evidence>
<dbReference type="RefSeq" id="WP_339574043.1">
    <property type="nucleotide sequence ID" value="NZ_JBBIAA010000003.1"/>
</dbReference>
<dbReference type="PRINTS" id="PR00813">
    <property type="entry name" value="BCTERIALGSPG"/>
</dbReference>
<evidence type="ECO:0000256" key="4">
    <source>
        <dbReference type="ARBA" id="ARBA00022989"/>
    </source>
</evidence>
<proteinExistence type="predicted"/>
<dbReference type="InterPro" id="IPR000983">
    <property type="entry name" value="Bac_GSPG_pilin"/>
</dbReference>
<dbReference type="InterPro" id="IPR045584">
    <property type="entry name" value="Pilin-like"/>
</dbReference>